<feature type="chain" id="PRO_5019044343" evidence="1">
    <location>
        <begin position="18"/>
        <end position="678"/>
    </location>
</feature>
<sequence length="678" mass="69563">MKFLPQLSLIAAAAAMAVSGCGGSSDTVRSTPAPQTGVFLDSAVEGLDYVAGNGARATTNAKGEFSCIVGETVAFSIGGMAFGSASCGALLTPLSLSGVSKVTDPKVVNRLLALQLLDEDNDPSNGIKLGADAKAALAGKTLDFSAAAPAFNLALAGSLAAAGSAYGARGIDDERRMLVREHFEDTLAATVGTPAVEQFTQSTPLGQVAASVTRYQVKAAAGFHVPYEGANAAVKAEFPQGFLPSYGSGLAFKGKNANGDLEFYGLTDRGPNGDGPNVPALDGKGTMGSKIFPSPSFTPSIGVFTIGKNGATLSASLPIKVAAGVNASGLPVPAGSIGNSAEIPVFDAMKFDPSGKAVFNAGGIDSEAIALDQRRNALWVSDEYGPFLARIDATSGVIQAKYAPGSGLPAILAKRRANRGMEGMTLDTASDKVHAFLQSPLSDGSAAYAVTGKNEQVERFARFTRWIEFDPLTGATTRMFAYPLDAKEYADGRTGNAKLGDMVALGNGKFIVIEQGAGANGKVFNKLMLVQIGDASNILAPGFNPDTSDLEKSSMSGSAVNGASWAGVVPLKKTLLLDLNAIGWLAEKAEGLALVDGSTLALTNDNDFGMLTRVTSADGKTVADADVTKCNVNAAGAIVAGNGAGCSDANRIRVGRGADKERPSRLWLIKFDKALSAY</sequence>
<dbReference type="Pfam" id="PF13449">
    <property type="entry name" value="Phytase-like"/>
    <property type="match status" value="1"/>
</dbReference>
<dbReference type="PANTHER" id="PTHR37957">
    <property type="entry name" value="BLR7070 PROTEIN"/>
    <property type="match status" value="1"/>
</dbReference>
<evidence type="ECO:0000313" key="3">
    <source>
        <dbReference type="EMBL" id="RSZ59572.1"/>
    </source>
</evidence>
<proteinExistence type="predicted"/>
<evidence type="ECO:0000259" key="2">
    <source>
        <dbReference type="Pfam" id="PF13449"/>
    </source>
</evidence>
<gene>
    <name evidence="3" type="ORF">EJB06_10505</name>
</gene>
<dbReference type="InterPro" id="IPR027372">
    <property type="entry name" value="Phytase-like_dom"/>
</dbReference>
<dbReference type="AlphaFoldDB" id="A0A430HPY1"/>
<dbReference type="PANTHER" id="PTHR37957:SF1">
    <property type="entry name" value="PHYTASE-LIKE DOMAIN-CONTAINING PROTEIN"/>
    <property type="match status" value="1"/>
</dbReference>
<name>A0A430HPY1_9BURK</name>
<dbReference type="EMBL" id="RXLQ01000004">
    <property type="protein sequence ID" value="RSZ59572.1"/>
    <property type="molecule type" value="Genomic_DNA"/>
</dbReference>
<protein>
    <submittedName>
        <fullName evidence="3">Esterase-like activity of phytase family protein</fullName>
    </submittedName>
</protein>
<feature type="domain" description="Phytase-like" evidence="2">
    <location>
        <begin position="350"/>
        <end position="608"/>
    </location>
</feature>
<keyword evidence="4" id="KW-1185">Reference proteome</keyword>
<evidence type="ECO:0000256" key="1">
    <source>
        <dbReference type="SAM" id="SignalP"/>
    </source>
</evidence>
<accession>A0A430HPY1</accession>
<feature type="signal peptide" evidence="1">
    <location>
        <begin position="1"/>
        <end position="17"/>
    </location>
</feature>
<comment type="caution">
    <text evidence="3">The sequence shown here is derived from an EMBL/GenBank/DDBJ whole genome shotgun (WGS) entry which is preliminary data.</text>
</comment>
<dbReference type="Proteomes" id="UP000278085">
    <property type="component" value="Unassembled WGS sequence"/>
</dbReference>
<keyword evidence="1" id="KW-0732">Signal</keyword>
<dbReference type="PROSITE" id="PS51257">
    <property type="entry name" value="PROKAR_LIPOPROTEIN"/>
    <property type="match status" value="1"/>
</dbReference>
<dbReference type="OrthoDB" id="384721at2"/>
<dbReference type="RefSeq" id="WP_126073943.1">
    <property type="nucleotide sequence ID" value="NZ_CP051166.1"/>
</dbReference>
<organism evidence="3 4">
    <name type="scientific">Massilia atriviolacea</name>
    <dbReference type="NCBI Taxonomy" id="2495579"/>
    <lineage>
        <taxon>Bacteria</taxon>
        <taxon>Pseudomonadati</taxon>
        <taxon>Pseudomonadota</taxon>
        <taxon>Betaproteobacteria</taxon>
        <taxon>Burkholderiales</taxon>
        <taxon>Oxalobacteraceae</taxon>
        <taxon>Telluria group</taxon>
        <taxon>Massilia</taxon>
    </lineage>
</organism>
<evidence type="ECO:0000313" key="4">
    <source>
        <dbReference type="Proteomes" id="UP000278085"/>
    </source>
</evidence>
<reference evidence="3 4" key="1">
    <citation type="submission" date="2018-12" db="EMBL/GenBank/DDBJ databases">
        <authorList>
            <person name="Yang E."/>
        </authorList>
    </citation>
    <scope>NUCLEOTIDE SEQUENCE [LARGE SCALE GENOMIC DNA]</scope>
    <source>
        <strain evidence="3 4">SOD</strain>
    </source>
</reference>